<keyword evidence="2" id="KW-1185">Reference proteome</keyword>
<sequence length="60" mass="6758">MIADTGLDKGIHNMEFSEWPTSPFGPLTLEILETMGYQLNPKPLYEDSLLGLKEKMKNSS</sequence>
<dbReference type="EMBL" id="QTSX02006650">
    <property type="protein sequence ID" value="KAJ9052522.1"/>
    <property type="molecule type" value="Genomic_DNA"/>
</dbReference>
<protein>
    <submittedName>
        <fullName evidence="1">Uncharacterized protein</fullName>
    </submittedName>
</protein>
<evidence type="ECO:0000313" key="2">
    <source>
        <dbReference type="Proteomes" id="UP001165960"/>
    </source>
</evidence>
<name>A0ACC2RQZ8_9FUNG</name>
<organism evidence="1 2">
    <name type="scientific">Entomophthora muscae</name>
    <dbReference type="NCBI Taxonomy" id="34485"/>
    <lineage>
        <taxon>Eukaryota</taxon>
        <taxon>Fungi</taxon>
        <taxon>Fungi incertae sedis</taxon>
        <taxon>Zoopagomycota</taxon>
        <taxon>Entomophthoromycotina</taxon>
        <taxon>Entomophthoromycetes</taxon>
        <taxon>Entomophthorales</taxon>
        <taxon>Entomophthoraceae</taxon>
        <taxon>Entomophthora</taxon>
    </lineage>
</organism>
<reference evidence="1" key="1">
    <citation type="submission" date="2022-04" db="EMBL/GenBank/DDBJ databases">
        <title>Genome of the entomopathogenic fungus Entomophthora muscae.</title>
        <authorList>
            <person name="Elya C."/>
            <person name="Lovett B.R."/>
            <person name="Lee E."/>
            <person name="Macias A.M."/>
            <person name="Hajek A.E."/>
            <person name="De Bivort B.L."/>
            <person name="Kasson M.T."/>
            <person name="De Fine Licht H.H."/>
            <person name="Stajich J.E."/>
        </authorList>
    </citation>
    <scope>NUCLEOTIDE SEQUENCE</scope>
    <source>
        <strain evidence="1">Berkeley</strain>
    </source>
</reference>
<dbReference type="Proteomes" id="UP001165960">
    <property type="component" value="Unassembled WGS sequence"/>
</dbReference>
<proteinExistence type="predicted"/>
<gene>
    <name evidence="1" type="ORF">DSO57_1033295</name>
</gene>
<evidence type="ECO:0000313" key="1">
    <source>
        <dbReference type="EMBL" id="KAJ9052522.1"/>
    </source>
</evidence>
<comment type="caution">
    <text evidence="1">The sequence shown here is derived from an EMBL/GenBank/DDBJ whole genome shotgun (WGS) entry which is preliminary data.</text>
</comment>
<accession>A0ACC2RQZ8</accession>